<dbReference type="RefSeq" id="WP_109871013.1">
    <property type="nucleotide sequence ID" value="NZ_QGNA01000003.1"/>
</dbReference>
<evidence type="ECO:0000313" key="3">
    <source>
        <dbReference type="Proteomes" id="UP000245765"/>
    </source>
</evidence>
<sequence length="179" mass="19201">MPELTPSTREAARRIGITETALRKAEQTNRIAREPDGQWDIDKTRRRLVETADPARSPLANGGGGGGAEGTPYARLKVAQLALKVEAQRLALDENKRRLLDVAEANATIDEIAGAMRDALLNWPARVSGLIAAELGVDPHLLQTVLQAHITDLLSEAADRFDPPDLDGGAAGRDRTANA</sequence>
<accession>A0A317FF47</accession>
<gene>
    <name evidence="2" type="ORF">DFH01_13580</name>
</gene>
<name>A0A317FF47_9PROT</name>
<evidence type="ECO:0000313" key="2">
    <source>
        <dbReference type="EMBL" id="PWS36218.1"/>
    </source>
</evidence>
<dbReference type="OrthoDB" id="6050435at2"/>
<feature type="region of interest" description="Disordered" evidence="1">
    <location>
        <begin position="26"/>
        <end position="45"/>
    </location>
</feature>
<organism evidence="2 3">
    <name type="scientific">Falsiroseomonas bella</name>
    <dbReference type="NCBI Taxonomy" id="2184016"/>
    <lineage>
        <taxon>Bacteria</taxon>
        <taxon>Pseudomonadati</taxon>
        <taxon>Pseudomonadota</taxon>
        <taxon>Alphaproteobacteria</taxon>
        <taxon>Acetobacterales</taxon>
        <taxon>Roseomonadaceae</taxon>
        <taxon>Falsiroseomonas</taxon>
    </lineage>
</organism>
<reference evidence="3" key="1">
    <citation type="submission" date="2018-05" db="EMBL/GenBank/DDBJ databases">
        <authorList>
            <person name="Du Z."/>
            <person name="Wang X."/>
        </authorList>
    </citation>
    <scope>NUCLEOTIDE SEQUENCE [LARGE SCALE GENOMIC DNA]</scope>
    <source>
        <strain evidence="3">CQN31</strain>
    </source>
</reference>
<protein>
    <recommendedName>
        <fullName evidence="4">Terminase small subunit</fullName>
    </recommendedName>
</protein>
<dbReference type="Proteomes" id="UP000245765">
    <property type="component" value="Unassembled WGS sequence"/>
</dbReference>
<dbReference type="AlphaFoldDB" id="A0A317FF47"/>
<dbReference type="EMBL" id="QGNA01000003">
    <property type="protein sequence ID" value="PWS36218.1"/>
    <property type="molecule type" value="Genomic_DNA"/>
</dbReference>
<keyword evidence="3" id="KW-1185">Reference proteome</keyword>
<evidence type="ECO:0008006" key="4">
    <source>
        <dbReference type="Google" id="ProtNLM"/>
    </source>
</evidence>
<comment type="caution">
    <text evidence="2">The sequence shown here is derived from an EMBL/GenBank/DDBJ whole genome shotgun (WGS) entry which is preliminary data.</text>
</comment>
<feature type="region of interest" description="Disordered" evidence="1">
    <location>
        <begin position="1"/>
        <end position="20"/>
    </location>
</feature>
<proteinExistence type="predicted"/>
<evidence type="ECO:0000256" key="1">
    <source>
        <dbReference type="SAM" id="MobiDB-lite"/>
    </source>
</evidence>